<dbReference type="PANTHER" id="PTHR32315">
    <property type="entry name" value="ADENINE PHOSPHORIBOSYLTRANSFERASE"/>
    <property type="match status" value="1"/>
</dbReference>
<organism evidence="13 14">
    <name type="scientific">Geodia barretti</name>
    <name type="common">Barrett's horny sponge</name>
    <dbReference type="NCBI Taxonomy" id="519541"/>
    <lineage>
        <taxon>Eukaryota</taxon>
        <taxon>Metazoa</taxon>
        <taxon>Porifera</taxon>
        <taxon>Demospongiae</taxon>
        <taxon>Heteroscleromorpha</taxon>
        <taxon>Tetractinellida</taxon>
        <taxon>Astrophorina</taxon>
        <taxon>Geodiidae</taxon>
        <taxon>Geodia</taxon>
    </lineage>
</organism>
<dbReference type="GO" id="GO:0016208">
    <property type="term" value="F:AMP binding"/>
    <property type="evidence" value="ECO:0007669"/>
    <property type="project" value="TreeGrafter"/>
</dbReference>
<evidence type="ECO:0000256" key="2">
    <source>
        <dbReference type="ARBA" id="ARBA00003968"/>
    </source>
</evidence>
<comment type="function">
    <text evidence="2">Catalyzes a salvage reaction resulting in the formation of AMP, that is energically less costly than de novo synthesis.</text>
</comment>
<keyword evidence="8" id="KW-0963">Cytoplasm</keyword>
<dbReference type="GO" id="GO:0005737">
    <property type="term" value="C:cytoplasm"/>
    <property type="evidence" value="ECO:0007669"/>
    <property type="project" value="UniProtKB-SubCell"/>
</dbReference>
<proteinExistence type="inferred from homology"/>
<dbReference type="AlphaFoldDB" id="A0AA35W4I8"/>
<evidence type="ECO:0000256" key="4">
    <source>
        <dbReference type="ARBA" id="ARBA00004659"/>
    </source>
</evidence>
<dbReference type="SUPFAM" id="SSF53271">
    <property type="entry name" value="PRTase-like"/>
    <property type="match status" value="1"/>
</dbReference>
<dbReference type="NCBIfam" id="TIGR01090">
    <property type="entry name" value="apt"/>
    <property type="match status" value="1"/>
</dbReference>
<sequence length="184" mass="20070">MTVRRVKAVGVLGMNLRSYIRDIADFPTPGILFRDITPLLSDASALKYAVDRMLELCEPLSSDVIVSVEARGFLLAAPLAYRMGKPLVPVRKQGKLPYKTHRVSYQLEYGTDTLEIHRDGIGEGQRALIVDDLLATGGTVGATAELIRECGAQVAGYAFLIELAELNGRQSLCGEEVVSLITYD</sequence>
<dbReference type="EC" id="2.4.2.7" evidence="6"/>
<dbReference type="Proteomes" id="UP001174909">
    <property type="component" value="Unassembled WGS sequence"/>
</dbReference>
<dbReference type="NCBIfam" id="NF002636">
    <property type="entry name" value="PRK02304.1-5"/>
    <property type="match status" value="1"/>
</dbReference>
<dbReference type="FunFam" id="3.40.50.2020:FF:000021">
    <property type="entry name" value="Adenine phosphoribosyltransferase"/>
    <property type="match status" value="1"/>
</dbReference>
<dbReference type="PANTHER" id="PTHR32315:SF3">
    <property type="entry name" value="ADENINE PHOSPHORIBOSYLTRANSFERASE"/>
    <property type="match status" value="1"/>
</dbReference>
<evidence type="ECO:0000256" key="8">
    <source>
        <dbReference type="ARBA" id="ARBA00022490"/>
    </source>
</evidence>
<dbReference type="GO" id="GO:0006168">
    <property type="term" value="P:adenine salvage"/>
    <property type="evidence" value="ECO:0007669"/>
    <property type="project" value="InterPro"/>
</dbReference>
<comment type="pathway">
    <text evidence="4">Purine metabolism; AMP biosynthesis via salvage pathway; AMP from adenine: step 1/1.</text>
</comment>
<evidence type="ECO:0000313" key="13">
    <source>
        <dbReference type="EMBL" id="CAI8007853.1"/>
    </source>
</evidence>
<comment type="similarity">
    <text evidence="5">Belongs to the purine/pyrimidine phosphoribosyltransferase family.</text>
</comment>
<dbReference type="GO" id="GO:0044209">
    <property type="term" value="P:AMP salvage"/>
    <property type="evidence" value="ECO:0007669"/>
    <property type="project" value="TreeGrafter"/>
</dbReference>
<dbReference type="InterPro" id="IPR029057">
    <property type="entry name" value="PRTase-like"/>
</dbReference>
<keyword evidence="9 13" id="KW-0328">Glycosyltransferase</keyword>
<evidence type="ECO:0000256" key="11">
    <source>
        <dbReference type="ARBA" id="ARBA00022726"/>
    </source>
</evidence>
<dbReference type="InterPro" id="IPR000836">
    <property type="entry name" value="PRTase_dom"/>
</dbReference>
<evidence type="ECO:0000259" key="12">
    <source>
        <dbReference type="Pfam" id="PF00156"/>
    </source>
</evidence>
<keyword evidence="14" id="KW-1185">Reference proteome</keyword>
<dbReference type="InterPro" id="IPR005764">
    <property type="entry name" value="Ade_phspho_trans"/>
</dbReference>
<evidence type="ECO:0000256" key="1">
    <source>
        <dbReference type="ARBA" id="ARBA00000868"/>
    </source>
</evidence>
<dbReference type="GO" id="GO:0003999">
    <property type="term" value="F:adenine phosphoribosyltransferase activity"/>
    <property type="evidence" value="ECO:0007669"/>
    <property type="project" value="UniProtKB-EC"/>
</dbReference>
<evidence type="ECO:0000256" key="5">
    <source>
        <dbReference type="ARBA" id="ARBA00008391"/>
    </source>
</evidence>
<accession>A0AA35W4I8</accession>
<evidence type="ECO:0000256" key="10">
    <source>
        <dbReference type="ARBA" id="ARBA00022679"/>
    </source>
</evidence>
<feature type="domain" description="Phosphoribosyltransferase" evidence="12">
    <location>
        <begin position="60"/>
        <end position="162"/>
    </location>
</feature>
<keyword evidence="11" id="KW-0660">Purine salvage</keyword>
<comment type="subcellular location">
    <subcellularLocation>
        <location evidence="3">Cytoplasm</location>
    </subcellularLocation>
</comment>
<evidence type="ECO:0000313" key="14">
    <source>
        <dbReference type="Proteomes" id="UP001174909"/>
    </source>
</evidence>
<evidence type="ECO:0000256" key="6">
    <source>
        <dbReference type="ARBA" id="ARBA00011893"/>
    </source>
</evidence>
<dbReference type="HAMAP" id="MF_00004">
    <property type="entry name" value="Aden_phosphoribosyltr"/>
    <property type="match status" value="1"/>
</dbReference>
<dbReference type="CDD" id="cd06223">
    <property type="entry name" value="PRTases_typeI"/>
    <property type="match status" value="1"/>
</dbReference>
<gene>
    <name evidence="13" type="ORF">GBAR_LOCUS5433</name>
</gene>
<protein>
    <recommendedName>
        <fullName evidence="7">Adenine phosphoribosyltransferase</fullName>
        <ecNumber evidence="6">2.4.2.7</ecNumber>
    </recommendedName>
</protein>
<dbReference type="GO" id="GO:0006166">
    <property type="term" value="P:purine ribonucleoside salvage"/>
    <property type="evidence" value="ECO:0007669"/>
    <property type="project" value="UniProtKB-KW"/>
</dbReference>
<dbReference type="InterPro" id="IPR050054">
    <property type="entry name" value="UPRTase/APRTase"/>
</dbReference>
<dbReference type="Gene3D" id="3.40.50.2020">
    <property type="match status" value="1"/>
</dbReference>
<reference evidence="13" key="1">
    <citation type="submission" date="2023-03" db="EMBL/GenBank/DDBJ databases">
        <authorList>
            <person name="Steffen K."/>
            <person name="Cardenas P."/>
        </authorList>
    </citation>
    <scope>NUCLEOTIDE SEQUENCE</scope>
</reference>
<dbReference type="GO" id="GO:0002055">
    <property type="term" value="F:adenine binding"/>
    <property type="evidence" value="ECO:0007669"/>
    <property type="project" value="TreeGrafter"/>
</dbReference>
<comment type="caution">
    <text evidence="13">The sequence shown here is derived from an EMBL/GenBank/DDBJ whole genome shotgun (WGS) entry which is preliminary data.</text>
</comment>
<name>A0AA35W4I8_GEOBA</name>
<keyword evidence="10" id="KW-0808">Transferase</keyword>
<evidence type="ECO:0000256" key="7">
    <source>
        <dbReference type="ARBA" id="ARBA00017366"/>
    </source>
</evidence>
<evidence type="ECO:0000256" key="3">
    <source>
        <dbReference type="ARBA" id="ARBA00004496"/>
    </source>
</evidence>
<evidence type="ECO:0000256" key="9">
    <source>
        <dbReference type="ARBA" id="ARBA00022676"/>
    </source>
</evidence>
<dbReference type="Pfam" id="PF00156">
    <property type="entry name" value="Pribosyltran"/>
    <property type="match status" value="1"/>
</dbReference>
<dbReference type="EMBL" id="CASHTH010000800">
    <property type="protein sequence ID" value="CAI8007853.1"/>
    <property type="molecule type" value="Genomic_DNA"/>
</dbReference>
<dbReference type="NCBIfam" id="NF002634">
    <property type="entry name" value="PRK02304.1-3"/>
    <property type="match status" value="1"/>
</dbReference>
<comment type="catalytic activity">
    <reaction evidence="1">
        <text>AMP + diphosphate = 5-phospho-alpha-D-ribose 1-diphosphate + adenine</text>
        <dbReference type="Rhea" id="RHEA:16609"/>
        <dbReference type="ChEBI" id="CHEBI:16708"/>
        <dbReference type="ChEBI" id="CHEBI:33019"/>
        <dbReference type="ChEBI" id="CHEBI:58017"/>
        <dbReference type="ChEBI" id="CHEBI:456215"/>
        <dbReference type="EC" id="2.4.2.7"/>
    </reaction>
</comment>